<keyword evidence="8 12" id="KW-1133">Transmembrane helix</keyword>
<protein>
    <recommendedName>
        <fullName evidence="3">histidine kinase</fullName>
        <ecNumber evidence="3">2.7.13.3</ecNumber>
    </recommendedName>
</protein>
<keyword evidence="6 12" id="KW-0812">Transmembrane</keyword>
<gene>
    <name evidence="15" type="ORF">FEK35_12270</name>
</gene>
<comment type="catalytic activity">
    <reaction evidence="1">
        <text>ATP + protein L-histidine = ADP + protein N-phospho-L-histidine.</text>
        <dbReference type="EC" id="2.7.13.3"/>
    </reaction>
</comment>
<dbReference type="EC" id="2.7.13.3" evidence="3"/>
<dbReference type="EMBL" id="VBUU01000010">
    <property type="protein sequence ID" value="TLG11468.1"/>
    <property type="molecule type" value="Genomic_DNA"/>
</dbReference>
<keyword evidence="9" id="KW-0902">Two-component regulatory system</keyword>
<evidence type="ECO:0000256" key="6">
    <source>
        <dbReference type="ARBA" id="ARBA00022692"/>
    </source>
</evidence>
<sequence>MRRRLLIVLTVFAAIAVLAFAVPLSLTAATSRTQQLVLGRSGDADRFATLADAAGSAGGVQALADEVGRYHELYGENVLVVDARGAPIVNAGVDVRDPRIMAAVAAARRNQRPQQVDRLTPWSDPVMLIARPVGSGVQVNGAVVIEASTAEARAAIARLWAVIAVGAVGAMVVFVLLALVVSRWVLRPLAAMSDAVAELTATLPRPRPEVVHEPADRAGHGRRGSATGSSVVEQPSEPQEAPAESGAAPITRRYGGPPEVRALAESVDAMAAAVADSADAQRQLVADTAHAMRNPLAALTIRLDSLEAAIPERASATFRGASAEVDRLTALLDALLELAVAEAPAAFGTDASAEERCDVVEVVADRIDSWTAAFSEAGMTFGESRDAGDTGGRDAPVGARISSAALAQILDVALSNSCRYAGYGAHTVVEVNAEPDWVIIRIADDGAGVASGELDKLTARFFRGSGAAAGGTGLGLSIAHALAKARGGTLTVEPVLPHGLAVVIRLPAVSR</sequence>
<dbReference type="GO" id="GO:0005886">
    <property type="term" value="C:plasma membrane"/>
    <property type="evidence" value="ECO:0007669"/>
    <property type="project" value="UniProtKB-SubCell"/>
</dbReference>
<keyword evidence="13" id="KW-0732">Signal</keyword>
<dbReference type="PANTHER" id="PTHR45436">
    <property type="entry name" value="SENSOR HISTIDINE KINASE YKOH"/>
    <property type="match status" value="1"/>
</dbReference>
<dbReference type="PRINTS" id="PR00344">
    <property type="entry name" value="BCTRLSENSOR"/>
</dbReference>
<evidence type="ECO:0000256" key="4">
    <source>
        <dbReference type="ARBA" id="ARBA00022553"/>
    </source>
</evidence>
<evidence type="ECO:0000256" key="7">
    <source>
        <dbReference type="ARBA" id="ARBA00022777"/>
    </source>
</evidence>
<feature type="transmembrane region" description="Helical" evidence="12">
    <location>
        <begin position="159"/>
        <end position="182"/>
    </location>
</feature>
<dbReference type="SUPFAM" id="SSF47384">
    <property type="entry name" value="Homodimeric domain of signal transducing histidine kinase"/>
    <property type="match status" value="1"/>
</dbReference>
<feature type="chain" id="PRO_5024340818" description="histidine kinase" evidence="13">
    <location>
        <begin position="29"/>
        <end position="511"/>
    </location>
</feature>
<dbReference type="SUPFAM" id="SSF55874">
    <property type="entry name" value="ATPase domain of HSP90 chaperone/DNA topoisomerase II/histidine kinase"/>
    <property type="match status" value="1"/>
</dbReference>
<dbReference type="GO" id="GO:0000155">
    <property type="term" value="F:phosphorelay sensor kinase activity"/>
    <property type="evidence" value="ECO:0007669"/>
    <property type="project" value="InterPro"/>
</dbReference>
<reference evidence="15 16" key="1">
    <citation type="submission" date="2019-05" db="EMBL/GenBank/DDBJ databases">
        <title>Genomes sequences of two Nocardia cyriacigeorgica environmental isolates, type strains Nocardia asteroides ATCC 19247 and Nocardia cyriacigeorgica DSM 44484.</title>
        <authorList>
            <person name="Vautrin F."/>
            <person name="Bergeron E."/>
            <person name="Dubost A."/>
            <person name="Abrouk D."/>
            <person name="Rodriguez Nava V."/>
            <person name="Pujic P."/>
        </authorList>
    </citation>
    <scope>NUCLEOTIDE SEQUENCE [LARGE SCALE GENOMIC DNA]</scope>
    <source>
        <strain evidence="15 16">EML 1456</strain>
    </source>
</reference>
<evidence type="ECO:0000256" key="2">
    <source>
        <dbReference type="ARBA" id="ARBA00004236"/>
    </source>
</evidence>
<dbReference type="InterPro" id="IPR003661">
    <property type="entry name" value="HisK_dim/P_dom"/>
</dbReference>
<dbReference type="OrthoDB" id="9786919at2"/>
<comment type="subcellular location">
    <subcellularLocation>
        <location evidence="2">Cell membrane</location>
    </subcellularLocation>
</comment>
<keyword evidence="4" id="KW-0597">Phosphoprotein</keyword>
<dbReference type="AlphaFoldDB" id="A0A5R8PE99"/>
<dbReference type="PANTHER" id="PTHR45436:SF5">
    <property type="entry name" value="SENSOR HISTIDINE KINASE TRCS"/>
    <property type="match status" value="1"/>
</dbReference>
<dbReference type="SMART" id="SM00388">
    <property type="entry name" value="HisKA"/>
    <property type="match status" value="1"/>
</dbReference>
<evidence type="ECO:0000256" key="9">
    <source>
        <dbReference type="ARBA" id="ARBA00023012"/>
    </source>
</evidence>
<dbReference type="Pfam" id="PF02518">
    <property type="entry name" value="HATPase_c"/>
    <property type="match status" value="1"/>
</dbReference>
<dbReference type="RefSeq" id="WP_138456304.1">
    <property type="nucleotide sequence ID" value="NZ_VBUU01000010.1"/>
</dbReference>
<dbReference type="InterPro" id="IPR050428">
    <property type="entry name" value="TCS_sensor_his_kinase"/>
</dbReference>
<dbReference type="Gene3D" id="6.10.340.10">
    <property type="match status" value="1"/>
</dbReference>
<evidence type="ECO:0000259" key="14">
    <source>
        <dbReference type="PROSITE" id="PS50109"/>
    </source>
</evidence>
<name>A0A5R8PE99_9NOCA</name>
<evidence type="ECO:0000256" key="13">
    <source>
        <dbReference type="SAM" id="SignalP"/>
    </source>
</evidence>
<proteinExistence type="predicted"/>
<dbReference type="Pfam" id="PF00512">
    <property type="entry name" value="HisKA"/>
    <property type="match status" value="1"/>
</dbReference>
<dbReference type="InterPro" id="IPR036890">
    <property type="entry name" value="HATPase_C_sf"/>
</dbReference>
<dbReference type="SMART" id="SM00387">
    <property type="entry name" value="HATPase_c"/>
    <property type="match status" value="1"/>
</dbReference>
<dbReference type="InterPro" id="IPR004358">
    <property type="entry name" value="Sig_transdc_His_kin-like_C"/>
</dbReference>
<feature type="compositionally biased region" description="Low complexity" evidence="11">
    <location>
        <begin position="233"/>
        <end position="249"/>
    </location>
</feature>
<evidence type="ECO:0000256" key="11">
    <source>
        <dbReference type="SAM" id="MobiDB-lite"/>
    </source>
</evidence>
<evidence type="ECO:0000256" key="8">
    <source>
        <dbReference type="ARBA" id="ARBA00022989"/>
    </source>
</evidence>
<dbReference type="Gene3D" id="3.30.565.10">
    <property type="entry name" value="Histidine kinase-like ATPase, C-terminal domain"/>
    <property type="match status" value="1"/>
</dbReference>
<evidence type="ECO:0000256" key="3">
    <source>
        <dbReference type="ARBA" id="ARBA00012438"/>
    </source>
</evidence>
<feature type="compositionally biased region" description="Basic and acidic residues" evidence="11">
    <location>
        <begin position="207"/>
        <end position="219"/>
    </location>
</feature>
<organism evidence="15 16">
    <name type="scientific">Nocardia cyriacigeorgica</name>
    <dbReference type="NCBI Taxonomy" id="135487"/>
    <lineage>
        <taxon>Bacteria</taxon>
        <taxon>Bacillati</taxon>
        <taxon>Actinomycetota</taxon>
        <taxon>Actinomycetes</taxon>
        <taxon>Mycobacteriales</taxon>
        <taxon>Nocardiaceae</taxon>
        <taxon>Nocardia</taxon>
    </lineage>
</organism>
<dbReference type="CDD" id="cd00082">
    <property type="entry name" value="HisKA"/>
    <property type="match status" value="1"/>
</dbReference>
<evidence type="ECO:0000256" key="10">
    <source>
        <dbReference type="ARBA" id="ARBA00023136"/>
    </source>
</evidence>
<evidence type="ECO:0000256" key="1">
    <source>
        <dbReference type="ARBA" id="ARBA00000085"/>
    </source>
</evidence>
<dbReference type="InterPro" id="IPR003594">
    <property type="entry name" value="HATPase_dom"/>
</dbReference>
<evidence type="ECO:0000313" key="15">
    <source>
        <dbReference type="EMBL" id="TLG11468.1"/>
    </source>
</evidence>
<keyword evidence="10 12" id="KW-0472">Membrane</keyword>
<evidence type="ECO:0000313" key="16">
    <source>
        <dbReference type="Proteomes" id="UP000308349"/>
    </source>
</evidence>
<keyword evidence="7 15" id="KW-0418">Kinase</keyword>
<keyword evidence="5" id="KW-0808">Transferase</keyword>
<dbReference type="PROSITE" id="PS50109">
    <property type="entry name" value="HIS_KIN"/>
    <property type="match status" value="1"/>
</dbReference>
<accession>A0A5R8PE99</accession>
<evidence type="ECO:0000256" key="5">
    <source>
        <dbReference type="ARBA" id="ARBA00022679"/>
    </source>
</evidence>
<evidence type="ECO:0000256" key="12">
    <source>
        <dbReference type="SAM" id="Phobius"/>
    </source>
</evidence>
<dbReference type="Gene3D" id="1.10.287.130">
    <property type="match status" value="1"/>
</dbReference>
<feature type="signal peptide" evidence="13">
    <location>
        <begin position="1"/>
        <end position="28"/>
    </location>
</feature>
<feature type="region of interest" description="Disordered" evidence="11">
    <location>
        <begin position="207"/>
        <end position="254"/>
    </location>
</feature>
<dbReference type="InterPro" id="IPR005467">
    <property type="entry name" value="His_kinase_dom"/>
</dbReference>
<dbReference type="InterPro" id="IPR036097">
    <property type="entry name" value="HisK_dim/P_sf"/>
</dbReference>
<feature type="domain" description="Histidine kinase" evidence="14">
    <location>
        <begin position="287"/>
        <end position="510"/>
    </location>
</feature>
<dbReference type="Proteomes" id="UP000308349">
    <property type="component" value="Unassembled WGS sequence"/>
</dbReference>
<comment type="caution">
    <text evidence="15">The sequence shown here is derived from an EMBL/GenBank/DDBJ whole genome shotgun (WGS) entry which is preliminary data.</text>
</comment>